<proteinExistence type="predicted"/>
<organism evidence="2">
    <name type="scientific">Arundo donax</name>
    <name type="common">Giant reed</name>
    <name type="synonym">Donax arundinaceus</name>
    <dbReference type="NCBI Taxonomy" id="35708"/>
    <lineage>
        <taxon>Eukaryota</taxon>
        <taxon>Viridiplantae</taxon>
        <taxon>Streptophyta</taxon>
        <taxon>Embryophyta</taxon>
        <taxon>Tracheophyta</taxon>
        <taxon>Spermatophyta</taxon>
        <taxon>Magnoliopsida</taxon>
        <taxon>Liliopsida</taxon>
        <taxon>Poales</taxon>
        <taxon>Poaceae</taxon>
        <taxon>PACMAD clade</taxon>
        <taxon>Arundinoideae</taxon>
        <taxon>Arundineae</taxon>
        <taxon>Arundo</taxon>
    </lineage>
</organism>
<evidence type="ECO:0000256" key="1">
    <source>
        <dbReference type="SAM" id="MobiDB-lite"/>
    </source>
</evidence>
<dbReference type="EMBL" id="GBRH01268379">
    <property type="protein sequence ID" value="JAD29516.1"/>
    <property type="molecule type" value="Transcribed_RNA"/>
</dbReference>
<reference evidence="2" key="1">
    <citation type="submission" date="2014-09" db="EMBL/GenBank/DDBJ databases">
        <authorList>
            <person name="Magalhaes I.L.F."/>
            <person name="Oliveira U."/>
            <person name="Santos F.R."/>
            <person name="Vidigal T.H.D.A."/>
            <person name="Brescovit A.D."/>
            <person name="Santos A.J."/>
        </authorList>
    </citation>
    <scope>NUCLEOTIDE SEQUENCE</scope>
    <source>
        <tissue evidence="2">Shoot tissue taken approximately 20 cm above the soil surface</tissue>
    </source>
</reference>
<accession>A0A0A8YSM4</accession>
<protein>
    <submittedName>
        <fullName evidence="2">Uncharacterized protein</fullName>
    </submittedName>
</protein>
<sequence length="120" mass="12472">MLRFLAGAASAATSRSPPAAAFRRLLPVGGVGGEAESVAYRMSMLRPPSSVRKKGLTLTSCSLIGRLDAPVRPCNGSPDEYPMAYTFLSVARSSSASSLGSSSFKLRLSPLLPPSPPNSC</sequence>
<reference evidence="2" key="2">
    <citation type="journal article" date="2015" name="Data Brief">
        <title>Shoot transcriptome of the giant reed, Arundo donax.</title>
        <authorList>
            <person name="Barrero R.A."/>
            <person name="Guerrero F.D."/>
            <person name="Moolhuijzen P."/>
            <person name="Goolsby J.A."/>
            <person name="Tidwell J."/>
            <person name="Bellgard S.E."/>
            <person name="Bellgard M.I."/>
        </authorList>
    </citation>
    <scope>NUCLEOTIDE SEQUENCE</scope>
    <source>
        <tissue evidence="2">Shoot tissue taken approximately 20 cm above the soil surface</tissue>
    </source>
</reference>
<feature type="compositionally biased region" description="Pro residues" evidence="1">
    <location>
        <begin position="111"/>
        <end position="120"/>
    </location>
</feature>
<feature type="compositionally biased region" description="Low complexity" evidence="1">
    <location>
        <begin position="100"/>
        <end position="110"/>
    </location>
</feature>
<feature type="region of interest" description="Disordered" evidence="1">
    <location>
        <begin position="100"/>
        <end position="120"/>
    </location>
</feature>
<dbReference type="AlphaFoldDB" id="A0A0A8YSM4"/>
<evidence type="ECO:0000313" key="2">
    <source>
        <dbReference type="EMBL" id="JAD29516.1"/>
    </source>
</evidence>
<name>A0A0A8YSM4_ARUDO</name>